<gene>
    <name evidence="1" type="ORF">Y900_030865</name>
</gene>
<dbReference type="EMBL" id="JALN02000004">
    <property type="protein sequence ID" value="KDE96731.1"/>
    <property type="molecule type" value="Genomic_DNA"/>
</dbReference>
<organism evidence="1 2">
    <name type="scientific">Mycolicibacterium aromaticivorans JS19b1 = JCM 16368</name>
    <dbReference type="NCBI Taxonomy" id="1440774"/>
    <lineage>
        <taxon>Bacteria</taxon>
        <taxon>Bacillati</taxon>
        <taxon>Actinomycetota</taxon>
        <taxon>Actinomycetes</taxon>
        <taxon>Mycobacteriales</taxon>
        <taxon>Mycobacteriaceae</taxon>
        <taxon>Mycolicibacterium</taxon>
    </lineage>
</organism>
<name>A0A064CAM0_9MYCO</name>
<keyword evidence="2" id="KW-1185">Reference proteome</keyword>
<evidence type="ECO:0000313" key="1">
    <source>
        <dbReference type="EMBL" id="KDE96731.1"/>
    </source>
</evidence>
<accession>A0A064CAM0</accession>
<proteinExistence type="predicted"/>
<evidence type="ECO:0000313" key="2">
    <source>
        <dbReference type="Proteomes" id="UP000022835"/>
    </source>
</evidence>
<protein>
    <submittedName>
        <fullName evidence="1">Uncharacterized protein</fullName>
    </submittedName>
</protein>
<dbReference type="Proteomes" id="UP000022835">
    <property type="component" value="Unassembled WGS sequence"/>
</dbReference>
<dbReference type="AlphaFoldDB" id="A0A064CAM0"/>
<reference evidence="1" key="1">
    <citation type="submission" date="2014-05" db="EMBL/GenBank/DDBJ databases">
        <title>Genome sequence of Mycobacterium aromaticivorans strain JS19b1T (= DSM 45407T).</title>
        <authorList>
            <person name="Kwak Y."/>
            <person name="Park G.-S."/>
            <person name="Li Q.X."/>
            <person name="Lee S.-E."/>
            <person name="Shin J.-H."/>
        </authorList>
    </citation>
    <scope>NUCLEOTIDE SEQUENCE [LARGE SCALE GENOMIC DNA]</scope>
    <source>
        <strain evidence="1">JS19b1</strain>
    </source>
</reference>
<sequence length="125" mass="12863">MDGSTSMVITGGRYIGIATLSVAALLGAAPLAVAHADDTGIHQPQMDALCQAQYPGRNTPFNDGSAYVVAPGDAYSWRCQQTSRSGAGAISNLGINPAAYCSMLPNLGRPVPINPGSPDGWVCRT</sequence>
<comment type="caution">
    <text evidence="1">The sequence shown here is derived from an EMBL/GenBank/DDBJ whole genome shotgun (WGS) entry which is preliminary data.</text>
</comment>